<comment type="similarity">
    <text evidence="2">Belongs to the major facilitator superfamily. Folate-biopterin transporter (TC 2.A.71) family.</text>
</comment>
<evidence type="ECO:0000256" key="4">
    <source>
        <dbReference type="ARBA" id="ARBA00022692"/>
    </source>
</evidence>
<evidence type="ECO:0000313" key="9">
    <source>
        <dbReference type="Proteomes" id="UP000243579"/>
    </source>
</evidence>
<dbReference type="PANTHER" id="PTHR31585:SF5">
    <property type="entry name" value="RNA-BINDING S4 DOMAIN-CONTAINING PROTEIN"/>
    <property type="match status" value="1"/>
</dbReference>
<evidence type="ECO:0000256" key="5">
    <source>
        <dbReference type="ARBA" id="ARBA00022989"/>
    </source>
</evidence>
<keyword evidence="5 7" id="KW-1133">Transmembrane helix</keyword>
<dbReference type="GO" id="GO:0016020">
    <property type="term" value="C:membrane"/>
    <property type="evidence" value="ECO:0007669"/>
    <property type="project" value="UniProtKB-SubCell"/>
</dbReference>
<dbReference type="Proteomes" id="UP000243579">
    <property type="component" value="Unassembled WGS sequence"/>
</dbReference>
<evidence type="ECO:0000256" key="1">
    <source>
        <dbReference type="ARBA" id="ARBA00004141"/>
    </source>
</evidence>
<feature type="transmembrane region" description="Helical" evidence="7">
    <location>
        <begin position="276"/>
        <end position="293"/>
    </location>
</feature>
<feature type="transmembrane region" description="Helical" evidence="7">
    <location>
        <begin position="342"/>
        <end position="364"/>
    </location>
</feature>
<sequence length="532" mass="57985">MREDKEGLLTKNAVDDSTYSDGVPNLLHRSHVGLLANYAVVGLLMGTFPRTIFPFFRMYLNMDGYQVSAAKTLIGIAWSFKIVVGVLSDSVPIGGYRRRPYILFGWVLCLGFLTAMAWLPPEQPYFAKGQILAVANASARVVANPDAPYDGLVYLLLLMGATVGYVVVDVACDAVMVELARTERDDVRGHTQTLSYITKWLFASIASAIVGLTLNGPEYGGAFTWSVSFNTLMLAYSVIVLCTLPFVACVPDTVPKATPSLATKCRELYELCHERAMWQVMWFQYLNTLFFSFEAAPASVVQSEWAHVHPINEAMFGIGACWLLVLGMYVTKRWFLHTDWRLLVVVTTVLVVAVDSAVSFLTIFDVVRSPWFYLGGPALAHLPEGVRSIVTGFVIVEIADVGHEGATYGLLTTVSNLAEPFAVALSKVIDAPFNVYQDEVVTDTSAVRVRVACTFGIMYAMKLLSIATLVLLPSQKAAAQQLRRTGGRSQLMANGTLAVATLSLLFGIVTNLLSMFPSTACLVIAGGEGCTK</sequence>
<accession>A0A1V9YM81</accession>
<dbReference type="STRING" id="1202772.A0A1V9YM81"/>
<proteinExistence type="inferred from homology"/>
<organism evidence="8 9">
    <name type="scientific">Achlya hypogyna</name>
    <name type="common">Oomycete</name>
    <name type="synonym">Protoachlya hypogyna</name>
    <dbReference type="NCBI Taxonomy" id="1202772"/>
    <lineage>
        <taxon>Eukaryota</taxon>
        <taxon>Sar</taxon>
        <taxon>Stramenopiles</taxon>
        <taxon>Oomycota</taxon>
        <taxon>Saprolegniomycetes</taxon>
        <taxon>Saprolegniales</taxon>
        <taxon>Achlyaceae</taxon>
        <taxon>Achlya</taxon>
    </lineage>
</organism>
<comment type="caution">
    <text evidence="8">The sequence shown here is derived from an EMBL/GenBank/DDBJ whole genome shotgun (WGS) entry which is preliminary data.</text>
</comment>
<keyword evidence="3" id="KW-0813">Transport</keyword>
<feature type="transmembrane region" description="Helical" evidence="7">
    <location>
        <begin position="449"/>
        <end position="472"/>
    </location>
</feature>
<dbReference type="SUPFAM" id="SSF103473">
    <property type="entry name" value="MFS general substrate transporter"/>
    <property type="match status" value="1"/>
</dbReference>
<keyword evidence="6 7" id="KW-0472">Membrane</keyword>
<evidence type="ECO:0000313" key="8">
    <source>
        <dbReference type="EMBL" id="OQR86818.1"/>
    </source>
</evidence>
<feature type="transmembrane region" description="Helical" evidence="7">
    <location>
        <begin position="100"/>
        <end position="119"/>
    </location>
</feature>
<reference evidence="8 9" key="1">
    <citation type="journal article" date="2014" name="Genome Biol. Evol.">
        <title>The secreted proteins of Achlya hypogyna and Thraustotheca clavata identify the ancestral oomycete secretome and reveal gene acquisitions by horizontal gene transfer.</title>
        <authorList>
            <person name="Misner I."/>
            <person name="Blouin N."/>
            <person name="Leonard G."/>
            <person name="Richards T.A."/>
            <person name="Lane C.E."/>
        </authorList>
    </citation>
    <scope>NUCLEOTIDE SEQUENCE [LARGE SCALE GENOMIC DNA]</scope>
    <source>
        <strain evidence="8 9">ATCC 48635</strain>
    </source>
</reference>
<name>A0A1V9YM81_ACHHY</name>
<feature type="transmembrane region" description="Helical" evidence="7">
    <location>
        <begin position="35"/>
        <end position="56"/>
    </location>
</feature>
<feature type="transmembrane region" description="Helical" evidence="7">
    <location>
        <begin position="313"/>
        <end position="330"/>
    </location>
</feature>
<dbReference type="Pfam" id="PF03092">
    <property type="entry name" value="BT1"/>
    <property type="match status" value="1"/>
</dbReference>
<keyword evidence="4 7" id="KW-0812">Transmembrane</keyword>
<dbReference type="InterPro" id="IPR036259">
    <property type="entry name" value="MFS_trans_sf"/>
</dbReference>
<dbReference type="PANTHER" id="PTHR31585">
    <property type="entry name" value="FOLATE-BIOPTERIN TRANSPORTER 1, CHLOROPLASTIC"/>
    <property type="match status" value="1"/>
</dbReference>
<evidence type="ECO:0000256" key="7">
    <source>
        <dbReference type="SAM" id="Phobius"/>
    </source>
</evidence>
<protein>
    <submittedName>
        <fullName evidence="8">Transmembrane protein</fullName>
    </submittedName>
</protein>
<dbReference type="OrthoDB" id="754047at2759"/>
<keyword evidence="9" id="KW-1185">Reference proteome</keyword>
<dbReference type="AlphaFoldDB" id="A0A1V9YM81"/>
<gene>
    <name evidence="8" type="ORF">ACHHYP_09907</name>
</gene>
<dbReference type="InterPro" id="IPR039309">
    <property type="entry name" value="BT1"/>
</dbReference>
<feature type="transmembrane region" description="Helical" evidence="7">
    <location>
        <begin position="193"/>
        <end position="214"/>
    </location>
</feature>
<feature type="transmembrane region" description="Helical" evidence="7">
    <location>
        <begin position="493"/>
        <end position="513"/>
    </location>
</feature>
<feature type="transmembrane region" description="Helical" evidence="7">
    <location>
        <begin position="152"/>
        <end position="172"/>
    </location>
</feature>
<evidence type="ECO:0000256" key="3">
    <source>
        <dbReference type="ARBA" id="ARBA00022448"/>
    </source>
</evidence>
<evidence type="ECO:0000256" key="2">
    <source>
        <dbReference type="ARBA" id="ARBA00007015"/>
    </source>
</evidence>
<feature type="transmembrane region" description="Helical" evidence="7">
    <location>
        <begin position="68"/>
        <end position="88"/>
    </location>
</feature>
<evidence type="ECO:0000256" key="6">
    <source>
        <dbReference type="ARBA" id="ARBA00023136"/>
    </source>
</evidence>
<comment type="subcellular location">
    <subcellularLocation>
        <location evidence="1">Membrane</location>
        <topology evidence="1">Multi-pass membrane protein</topology>
    </subcellularLocation>
</comment>
<feature type="transmembrane region" description="Helical" evidence="7">
    <location>
        <begin position="234"/>
        <end position="255"/>
    </location>
</feature>
<dbReference type="EMBL" id="JNBR01001481">
    <property type="protein sequence ID" value="OQR86818.1"/>
    <property type="molecule type" value="Genomic_DNA"/>
</dbReference>